<reference evidence="4" key="2">
    <citation type="journal article" date="2021" name="PeerJ">
        <title>Extensive microbial diversity within the chicken gut microbiome revealed by metagenomics and culture.</title>
        <authorList>
            <person name="Gilroy R."/>
            <person name="Ravi A."/>
            <person name="Getino M."/>
            <person name="Pursley I."/>
            <person name="Horton D.L."/>
            <person name="Alikhan N.F."/>
            <person name="Baker D."/>
            <person name="Gharbi K."/>
            <person name="Hall N."/>
            <person name="Watson M."/>
            <person name="Adriaenssens E.M."/>
            <person name="Foster-Nyarko E."/>
            <person name="Jarju S."/>
            <person name="Secka A."/>
            <person name="Antonio M."/>
            <person name="Oren A."/>
            <person name="Chaudhuri R.R."/>
            <person name="La Ragione R."/>
            <person name="Hildebrand F."/>
            <person name="Pallen M.J."/>
        </authorList>
    </citation>
    <scope>NUCLEOTIDE SEQUENCE</scope>
    <source>
        <strain evidence="4">ChiSxjej1B13-7958</strain>
    </source>
</reference>
<reference evidence="4" key="1">
    <citation type="submission" date="2020-10" db="EMBL/GenBank/DDBJ databases">
        <authorList>
            <person name="Gilroy R."/>
        </authorList>
    </citation>
    <scope>NUCLEOTIDE SEQUENCE</scope>
    <source>
        <strain evidence="4">ChiSxjej1B13-7958</strain>
    </source>
</reference>
<evidence type="ECO:0000313" key="4">
    <source>
        <dbReference type="EMBL" id="HIR46245.1"/>
    </source>
</evidence>
<feature type="binding site" evidence="3">
    <location>
        <position position="274"/>
    </location>
    <ligand>
        <name>Mg(2+)</name>
        <dbReference type="ChEBI" id="CHEBI:18420"/>
        <label>1</label>
    </ligand>
</feature>
<dbReference type="GO" id="GO:0016787">
    <property type="term" value="F:hydrolase activity"/>
    <property type="evidence" value="ECO:0007669"/>
    <property type="project" value="UniProtKB-KW"/>
</dbReference>
<sequence length="486" mass="55732">MKNRERFIKQVEGAVLGSVVGDALGVPAEFMSRREMQKHPVTAMRSGGAHQQPAGTWSDDTSMVLCTMDSLMEHGVDYEDQMQRFSRWLSAAENTAHGEVFDVGITVQKAIHCFDRGRPPVFCGDKAENACGNGSLMRIFPTALYLCGQYSLESLDHHAAEIIHNTSYCTHAHPRCLMACGIFCNVIFALCSGKPLQEAVQRGVSDALAYYRRTDFFRWVYREFTSLQSIHRWREQEVKSSGFVLHTLQAALWCLLTTKSYDQCVLKAVNLGEDTDTTAAVAGALAGLWYGKEQIPPDWRCVTAHYDEIEERARRFAETIVPEKNRPDPTFRKISRISRVLSVYHLILHCPEGISMEGLRLSLDGCTKTFQRDIALLRQAGENIRVRSKGRVYFLDQGTYAHPAPIKNRIQERLVQKLRRLCLVMREIPWENCDKWYRETFPHVSRRTMQRDFAQLNALGYEIRYDRWPDYDPFDEDAIPPKEGRY</sequence>
<feature type="binding site" evidence="3">
    <location>
        <position position="277"/>
    </location>
    <ligand>
        <name>Mg(2+)</name>
        <dbReference type="ChEBI" id="CHEBI:18420"/>
        <label>1</label>
    </ligand>
</feature>
<dbReference type="AlphaFoldDB" id="A0A9D1DDF8"/>
<comment type="cofactor">
    <cofactor evidence="3">
        <name>Mg(2+)</name>
        <dbReference type="ChEBI" id="CHEBI:18420"/>
    </cofactor>
    <text evidence="3">Binds 2 magnesium ions per subunit.</text>
</comment>
<evidence type="ECO:0000256" key="1">
    <source>
        <dbReference type="ARBA" id="ARBA00010702"/>
    </source>
</evidence>
<comment type="similarity">
    <text evidence="1">Belongs to the ADP-ribosylglycohydrolase family.</text>
</comment>
<dbReference type="SUPFAM" id="SSF101478">
    <property type="entry name" value="ADP-ribosylglycohydrolase"/>
    <property type="match status" value="1"/>
</dbReference>
<accession>A0A9D1DDF8</accession>
<dbReference type="InterPro" id="IPR050792">
    <property type="entry name" value="ADP-ribosylglycohydrolase"/>
</dbReference>
<dbReference type="PANTHER" id="PTHR16222:SF24">
    <property type="entry name" value="ADP-RIBOSYLHYDROLASE ARH3"/>
    <property type="match status" value="1"/>
</dbReference>
<evidence type="ECO:0000256" key="2">
    <source>
        <dbReference type="ARBA" id="ARBA00022801"/>
    </source>
</evidence>
<organism evidence="4 5">
    <name type="scientific">Candidatus Caccousia avicola</name>
    <dbReference type="NCBI Taxonomy" id="2840721"/>
    <lineage>
        <taxon>Bacteria</taxon>
        <taxon>Bacillati</taxon>
        <taxon>Bacillota</taxon>
        <taxon>Clostridia</taxon>
        <taxon>Eubacteriales</taxon>
        <taxon>Oscillospiraceae</taxon>
        <taxon>Oscillospiraceae incertae sedis</taxon>
        <taxon>Candidatus Caccousia</taxon>
    </lineage>
</organism>
<dbReference type="InterPro" id="IPR036705">
    <property type="entry name" value="Ribosyl_crysJ1_sf"/>
</dbReference>
<dbReference type="GO" id="GO:0046872">
    <property type="term" value="F:metal ion binding"/>
    <property type="evidence" value="ECO:0007669"/>
    <property type="project" value="UniProtKB-KW"/>
</dbReference>
<dbReference type="Pfam" id="PF03747">
    <property type="entry name" value="ADP_ribosyl_GH"/>
    <property type="match status" value="1"/>
</dbReference>
<keyword evidence="3" id="KW-0479">Metal-binding</keyword>
<feature type="binding site" evidence="3">
    <location>
        <position position="58"/>
    </location>
    <ligand>
        <name>Mg(2+)</name>
        <dbReference type="ChEBI" id="CHEBI:18420"/>
        <label>1</label>
    </ligand>
</feature>
<protein>
    <submittedName>
        <fullName evidence="4">ADP-ribosylglycohydrolase family protein</fullName>
    </submittedName>
</protein>
<comment type="caution">
    <text evidence="4">The sequence shown here is derived from an EMBL/GenBank/DDBJ whole genome shotgun (WGS) entry which is preliminary data.</text>
</comment>
<evidence type="ECO:0000256" key="3">
    <source>
        <dbReference type="PIRSR" id="PIRSR605502-1"/>
    </source>
</evidence>
<dbReference type="EMBL" id="DVGZ01000013">
    <property type="protein sequence ID" value="HIR46245.1"/>
    <property type="molecule type" value="Genomic_DNA"/>
</dbReference>
<keyword evidence="3" id="KW-0460">Magnesium</keyword>
<feature type="binding site" evidence="3">
    <location>
        <position position="276"/>
    </location>
    <ligand>
        <name>Mg(2+)</name>
        <dbReference type="ChEBI" id="CHEBI:18420"/>
        <label>1</label>
    </ligand>
</feature>
<feature type="binding site" evidence="3">
    <location>
        <position position="60"/>
    </location>
    <ligand>
        <name>Mg(2+)</name>
        <dbReference type="ChEBI" id="CHEBI:18420"/>
        <label>1</label>
    </ligand>
</feature>
<feature type="binding site" evidence="3">
    <location>
        <position position="59"/>
    </location>
    <ligand>
        <name>Mg(2+)</name>
        <dbReference type="ChEBI" id="CHEBI:18420"/>
        <label>1</label>
    </ligand>
</feature>
<proteinExistence type="inferred from homology"/>
<keyword evidence="2" id="KW-0378">Hydrolase</keyword>
<dbReference type="Proteomes" id="UP000824242">
    <property type="component" value="Unassembled WGS sequence"/>
</dbReference>
<dbReference type="Gene3D" id="1.10.4080.10">
    <property type="entry name" value="ADP-ribosylation/Crystallin J1"/>
    <property type="match status" value="1"/>
</dbReference>
<name>A0A9D1DDF8_9FIRM</name>
<dbReference type="PANTHER" id="PTHR16222">
    <property type="entry name" value="ADP-RIBOSYLGLYCOHYDROLASE"/>
    <property type="match status" value="1"/>
</dbReference>
<evidence type="ECO:0000313" key="5">
    <source>
        <dbReference type="Proteomes" id="UP000824242"/>
    </source>
</evidence>
<gene>
    <name evidence="4" type="ORF">IAB89_01100</name>
</gene>
<dbReference type="InterPro" id="IPR005502">
    <property type="entry name" value="Ribosyl_crysJ1"/>
</dbReference>